<evidence type="ECO:0000313" key="13">
    <source>
        <dbReference type="Proteomes" id="UP000100290"/>
    </source>
</evidence>
<dbReference type="Proteomes" id="UP000240599">
    <property type="component" value="Segment"/>
</dbReference>
<evidence type="ECO:0000313" key="10">
    <source>
        <dbReference type="EMBL" id="AIU39255.1"/>
    </source>
</evidence>
<dbReference type="EMBL" id="KT008627">
    <property type="protein sequence ID" value="AKV40726.1"/>
    <property type="molecule type" value="Genomic_DNA"/>
</dbReference>
<reference evidence="14 15" key="1">
    <citation type="journal article" date="2015" name="J. Virol.">
        <title>The Genome of a Tortoise Herpesvirus (Testudinid Herpesvirus 3) Has a Novel Structure and Contains a Large Region That Is Not Required for Replication In Vitro or Virulence In Vivo.</title>
        <authorList>
            <person name="Gandar F."/>
            <person name="Wilkie G.S."/>
            <person name="Gatherer D."/>
            <person name="Kerr K."/>
            <person name="Marlier D."/>
            <person name="Diez M."/>
            <person name="Marschang R.E."/>
            <person name="Mast J."/>
            <person name="Dewals B.G."/>
            <person name="Davison A.J."/>
            <person name="Vanderplasschen A.F."/>
        </authorList>
    </citation>
    <scope>NUCLEOTIDE SEQUENCE [LARGE SCALE GENOMIC DNA]</scope>
    <source>
        <strain evidence="10 14">1976</strain>
        <strain evidence="11 15">4295/7R</strain>
    </source>
</reference>
<gene>
    <name evidence="12" type="primary">ORF79</name>
    <name evidence="10" type="synonym">UL46</name>
</gene>
<reference evidence="12 13" key="2">
    <citation type="journal article" date="2015" name="PLoS ONE">
        <title>A Genomic Approach to Unravel Host-Pathogen Interaction in Chelonians: The Example of Testudinid Herpesvirus 3.</title>
        <authorList>
            <person name="Origgi F.C."/>
            <person name="Tecilla M."/>
            <person name="Pilo P."/>
            <person name="Aloisio F."/>
            <person name="Otten P."/>
            <person name="Aguilar-Bultet L."/>
            <person name="Sattler U."/>
            <person name="Roccabianca P."/>
            <person name="Romero C.H."/>
            <person name="Bloom D.C."/>
            <person name="Jacobson E.R."/>
        </authorList>
    </citation>
    <scope>NUCLEOTIDE SEQUENCE [LARGE SCALE GENOMIC DNA]</scope>
    <source>
        <strain evidence="12">US1976/98</strain>
    </source>
</reference>
<protein>
    <submittedName>
        <fullName evidence="10 12">Tegument protein</fullName>
    </submittedName>
</protein>
<keyword evidence="9" id="KW-0804">Transcription</keyword>
<keyword evidence="6" id="KW-1043">Host membrane</keyword>
<keyword evidence="7" id="KW-0805">Transcription regulation</keyword>
<dbReference type="KEGG" id="vg:26122532"/>
<comment type="similarity">
    <text evidence="3">Belongs to the herpesviridae HHV-1 VP11/12 protein family.</text>
</comment>
<dbReference type="GO" id="GO:0019033">
    <property type="term" value="C:viral tegument"/>
    <property type="evidence" value="ECO:0007669"/>
    <property type="project" value="UniProtKB-SubCell"/>
</dbReference>
<evidence type="ECO:0000256" key="8">
    <source>
        <dbReference type="ARBA" id="ARBA00023136"/>
    </source>
</evidence>
<evidence type="ECO:0000256" key="2">
    <source>
        <dbReference type="ARBA" id="ARBA00004551"/>
    </source>
</evidence>
<dbReference type="Pfam" id="PF03387">
    <property type="entry name" value="Herpes_UL46"/>
    <property type="match status" value="1"/>
</dbReference>
<keyword evidence="8" id="KW-0472">Membrane</keyword>
<dbReference type="Proteomes" id="UP000208106">
    <property type="component" value="Segment"/>
</dbReference>
<evidence type="ECO:0000256" key="6">
    <source>
        <dbReference type="ARBA" id="ARBA00022870"/>
    </source>
</evidence>
<keyword evidence="14" id="KW-1185">Reference proteome</keyword>
<evidence type="ECO:0000256" key="7">
    <source>
        <dbReference type="ARBA" id="ARBA00023015"/>
    </source>
</evidence>
<dbReference type="InterPro" id="IPR005051">
    <property type="entry name" value="Herpes_UL46"/>
</dbReference>
<dbReference type="EMBL" id="KM924292">
    <property type="protein sequence ID" value="AIU39255.1"/>
    <property type="molecule type" value="Genomic_DNA"/>
</dbReference>
<dbReference type="GO" id="GO:0006355">
    <property type="term" value="P:regulation of DNA-templated transcription"/>
    <property type="evidence" value="ECO:0007669"/>
    <property type="project" value="InterPro"/>
</dbReference>
<organism evidence="12 13">
    <name type="scientific">Testudinid alphaherpesvirus 3</name>
    <dbReference type="NCBI Taxonomy" id="2560801"/>
    <lineage>
        <taxon>Viruses</taxon>
        <taxon>Duplodnaviria</taxon>
        <taxon>Heunggongvirae</taxon>
        <taxon>Peploviricota</taxon>
        <taxon>Herviviricetes</taxon>
        <taxon>Herpesvirales</taxon>
        <taxon>Orthoherpesviridae</taxon>
        <taxon>Alphaherpesvirinae</taxon>
        <taxon>Scutavirus</taxon>
        <taxon>Scutavirus testudinidalpha3</taxon>
    </lineage>
</organism>
<evidence type="ECO:0000313" key="14">
    <source>
        <dbReference type="Proteomes" id="UP000208106"/>
    </source>
</evidence>
<comment type="subcellular location">
    <subcellularLocation>
        <location evidence="2">Host membrane</location>
    </subcellularLocation>
    <subcellularLocation>
        <location evidence="1">Virion tegument</location>
    </subcellularLocation>
</comment>
<evidence type="ECO:0000256" key="5">
    <source>
        <dbReference type="ARBA" id="ARBA00022844"/>
    </source>
</evidence>
<keyword evidence="4" id="KW-0920">Virion tegument</keyword>
<dbReference type="Proteomes" id="UP000100290">
    <property type="component" value="Segment"/>
</dbReference>
<evidence type="ECO:0000313" key="11">
    <source>
        <dbReference type="EMBL" id="AIU39365.1"/>
    </source>
</evidence>
<sequence length="403" mass="47530">MFNQSLKGRGNFGERLCKRIPQPNDVMEQEILDLVHSDRENNYRQHLTRLETSLQRTTPTPKQLYIVACSAYNEYAHSVRRIPVNWHRPLIPLAMLTIIKRFSYCFGDSIAFYPSGIVDDVRFQNQWWTLKTRMEDVEKYLYYCSPNLLDHPSPSTSVRIETLVIYAASLVRFCALLADVLDENMAKQYGHVDHRTRETSGEEILDNHTTITEDNCIPTEYGTEWLRYQTLSILQMVFRMIDEFKEHQFPLKSGKMEMCAKVLFFFLYSLFFHHATYIFNSIRTLYYWWLPERSHNLMLQSALGLYCFVSESISSIIIDCPTLNQWQDEEKSTLAKTVTMLRKEGIFLNNNPYVFRQYERRLSSTDIQRRNTIAKSYNVMEGPSTSRSLGQRMVRSLSLRVWK</sequence>
<dbReference type="EMBL" id="KM924293">
    <property type="protein sequence ID" value="AIU39365.1"/>
    <property type="molecule type" value="Genomic_DNA"/>
</dbReference>
<evidence type="ECO:0000256" key="3">
    <source>
        <dbReference type="ARBA" id="ARBA00010332"/>
    </source>
</evidence>
<name>A0A0K1R1Z9_9ALPH</name>
<evidence type="ECO:0000313" key="15">
    <source>
        <dbReference type="Proteomes" id="UP000240599"/>
    </source>
</evidence>
<keyword evidence="5" id="KW-0946">Virion</keyword>
<evidence type="ECO:0000313" key="12">
    <source>
        <dbReference type="EMBL" id="AKV40726.1"/>
    </source>
</evidence>
<accession>A0A0K1R1Z9</accession>
<evidence type="ECO:0000256" key="4">
    <source>
        <dbReference type="ARBA" id="ARBA00022580"/>
    </source>
</evidence>
<evidence type="ECO:0000256" key="1">
    <source>
        <dbReference type="ARBA" id="ARBA00004535"/>
    </source>
</evidence>
<proteinExistence type="inferred from homology"/>
<evidence type="ECO:0000256" key="9">
    <source>
        <dbReference type="ARBA" id="ARBA00023163"/>
    </source>
</evidence>
<dbReference type="GO" id="GO:0033644">
    <property type="term" value="C:host cell membrane"/>
    <property type="evidence" value="ECO:0007669"/>
    <property type="project" value="UniProtKB-SubCell"/>
</dbReference>